<evidence type="ECO:0000256" key="4">
    <source>
        <dbReference type="ARBA" id="ARBA00022475"/>
    </source>
</evidence>
<gene>
    <name evidence="13" type="ORF">SAMN04488136_12826</name>
</gene>
<dbReference type="Gene3D" id="3.30.1360.100">
    <property type="entry name" value="General secretion pathway protein M, EpsM"/>
    <property type="match status" value="1"/>
</dbReference>
<evidence type="ECO:0000256" key="3">
    <source>
        <dbReference type="ARBA" id="ARBA00022448"/>
    </source>
</evidence>
<dbReference type="InterPro" id="IPR025691">
    <property type="entry name" value="GspL_pp_dom"/>
</dbReference>
<dbReference type="InterPro" id="IPR043129">
    <property type="entry name" value="ATPase_NBD"/>
</dbReference>
<evidence type="ECO:0000256" key="2">
    <source>
        <dbReference type="ARBA" id="ARBA00005318"/>
    </source>
</evidence>
<proteinExistence type="inferred from homology"/>
<dbReference type="STRING" id="861298.SAMN04488136_12826"/>
<evidence type="ECO:0000256" key="10">
    <source>
        <dbReference type="PIRNR" id="PIRNR015761"/>
    </source>
</evidence>
<keyword evidence="14" id="KW-1185">Reference proteome</keyword>
<feature type="domain" description="GspL periplasmic" evidence="12">
    <location>
        <begin position="245"/>
        <end position="402"/>
    </location>
</feature>
<keyword evidence="3 10" id="KW-0813">Transport</keyword>
<comment type="subcellular location">
    <subcellularLocation>
        <location evidence="1">Cell inner membrane</location>
        <topology evidence="1">Single-pass membrane protein</topology>
    </subcellularLocation>
</comment>
<evidence type="ECO:0000256" key="5">
    <source>
        <dbReference type="ARBA" id="ARBA00022519"/>
    </source>
</evidence>
<dbReference type="CDD" id="cd24017">
    <property type="entry name" value="ASKHA_T2SSL_N"/>
    <property type="match status" value="1"/>
</dbReference>
<keyword evidence="4" id="KW-1003">Cell membrane</keyword>
<sequence length="408" mass="45581">MNEFLIVRLSSNKASPVQWLAWSEQQNEVIASGEIPNWDAMAELANYAQLRSVILLISSQDVINHNVEVPPGGARQFEHMLPYLLEDELAQDVDELHFAVIGKQAGEATVCAVEKRWFHDCLTYLSSCGLAVKQVMPDAFALPTVEGISAVEIADHWLMKKSPQQAIGVDASWLPIIASSDWVKDGDEYLPLFAYSPLPEIALNEGQEWQNVEPVLVMQLLAQGAIASKVNLLTGEFKPKSSLGRYWKIWQKTAIAAGVLLLVSLGNNWLQLRNYQAQADQYRDESERIFRSVSGKNRIPTVSYLKREMESQVNLLSGGGSQTDTVLNWWMKLPEALKTVKDLSIISIKYDSGRQEVQMEAKSKDFETFEKAREALSNQFLVEQGQLNRSGTLVNGTFVLKQHTGANG</sequence>
<dbReference type="SUPFAM" id="SSF53067">
    <property type="entry name" value="Actin-like ATPase domain"/>
    <property type="match status" value="2"/>
</dbReference>
<dbReference type="GO" id="GO:0005886">
    <property type="term" value="C:plasma membrane"/>
    <property type="evidence" value="ECO:0007669"/>
    <property type="project" value="UniProtKB-SubCell"/>
</dbReference>
<comment type="function">
    <text evidence="10">Inner membrane component of the type II secretion system required for the energy-dependent secretion of extracellular factors such as proteases and toxins from the periplasm.</text>
</comment>
<evidence type="ECO:0000256" key="7">
    <source>
        <dbReference type="ARBA" id="ARBA00022927"/>
    </source>
</evidence>
<evidence type="ECO:0000259" key="11">
    <source>
        <dbReference type="Pfam" id="PF05134"/>
    </source>
</evidence>
<comment type="similarity">
    <text evidence="2 10">Belongs to the GSP L family.</text>
</comment>
<evidence type="ECO:0000256" key="1">
    <source>
        <dbReference type="ARBA" id="ARBA00004377"/>
    </source>
</evidence>
<dbReference type="Gene3D" id="3.30.420.370">
    <property type="match status" value="1"/>
</dbReference>
<evidence type="ECO:0000256" key="9">
    <source>
        <dbReference type="ARBA" id="ARBA00023136"/>
    </source>
</evidence>
<dbReference type="NCBIfam" id="TIGR01709">
    <property type="entry name" value="typeII_sec_gspL"/>
    <property type="match status" value="1"/>
</dbReference>
<dbReference type="Proteomes" id="UP000198854">
    <property type="component" value="Unassembled WGS sequence"/>
</dbReference>
<evidence type="ECO:0000256" key="6">
    <source>
        <dbReference type="ARBA" id="ARBA00022692"/>
    </source>
</evidence>
<keyword evidence="6" id="KW-0812">Transmembrane</keyword>
<dbReference type="GO" id="GO:0015627">
    <property type="term" value="C:type II protein secretion system complex"/>
    <property type="evidence" value="ECO:0007669"/>
    <property type="project" value="InterPro"/>
</dbReference>
<dbReference type="InterPro" id="IPR007812">
    <property type="entry name" value="T2SS_protein-GspL"/>
</dbReference>
<evidence type="ECO:0000313" key="14">
    <source>
        <dbReference type="Proteomes" id="UP000198854"/>
    </source>
</evidence>
<keyword evidence="7 10" id="KW-0653">Protein transport</keyword>
<reference evidence="13 14" key="1">
    <citation type="submission" date="2016-10" db="EMBL/GenBank/DDBJ databases">
        <authorList>
            <person name="de Groot N.N."/>
        </authorList>
    </citation>
    <scope>NUCLEOTIDE SEQUENCE [LARGE SCALE GENOMIC DNA]</scope>
    <source>
        <strain evidence="13 14">CGMCC 1.10228</strain>
    </source>
</reference>
<organism evidence="13 14">
    <name type="scientific">Vibrio xiamenensis</name>
    <dbReference type="NCBI Taxonomy" id="861298"/>
    <lineage>
        <taxon>Bacteria</taxon>
        <taxon>Pseudomonadati</taxon>
        <taxon>Pseudomonadota</taxon>
        <taxon>Gammaproteobacteria</taxon>
        <taxon>Vibrionales</taxon>
        <taxon>Vibrionaceae</taxon>
        <taxon>Vibrio</taxon>
    </lineage>
</organism>
<name>A0A1G8F325_9VIBR</name>
<dbReference type="PIRSF" id="PIRSF015761">
    <property type="entry name" value="Protein_L"/>
    <property type="match status" value="1"/>
</dbReference>
<keyword evidence="5" id="KW-0997">Cell inner membrane</keyword>
<dbReference type="AlphaFoldDB" id="A0A1G8F325"/>
<dbReference type="Pfam" id="PF05134">
    <property type="entry name" value="T2SSL"/>
    <property type="match status" value="1"/>
</dbReference>
<protein>
    <recommendedName>
        <fullName evidence="10">Type II secretion system protein L</fullName>
        <shortName evidence="10">T2SS protein L</shortName>
    </recommendedName>
</protein>
<dbReference type="EMBL" id="FNDD01000028">
    <property type="protein sequence ID" value="SDH76545.1"/>
    <property type="molecule type" value="Genomic_DNA"/>
</dbReference>
<feature type="domain" description="GspL cytoplasmic actin-ATPase-like" evidence="11">
    <location>
        <begin position="5"/>
        <end position="240"/>
    </location>
</feature>
<dbReference type="OrthoDB" id="7011844at2"/>
<evidence type="ECO:0000256" key="8">
    <source>
        <dbReference type="ARBA" id="ARBA00022989"/>
    </source>
</evidence>
<evidence type="ECO:0000259" key="12">
    <source>
        <dbReference type="Pfam" id="PF12693"/>
    </source>
</evidence>
<keyword evidence="8" id="KW-1133">Transmembrane helix</keyword>
<keyword evidence="9" id="KW-0472">Membrane</keyword>
<evidence type="ECO:0000313" key="13">
    <source>
        <dbReference type="EMBL" id="SDH76545.1"/>
    </source>
</evidence>
<dbReference type="InterPro" id="IPR024230">
    <property type="entry name" value="GspL_cyto_dom"/>
</dbReference>
<dbReference type="RefSeq" id="WP_093277774.1">
    <property type="nucleotide sequence ID" value="NZ_FNDD01000028.1"/>
</dbReference>
<accession>A0A1G8F325</accession>
<dbReference type="Gene3D" id="3.30.420.380">
    <property type="match status" value="1"/>
</dbReference>
<dbReference type="Pfam" id="PF12693">
    <property type="entry name" value="GspL_C"/>
    <property type="match status" value="1"/>
</dbReference>
<dbReference type="GO" id="GO:0015628">
    <property type="term" value="P:protein secretion by the type II secretion system"/>
    <property type="evidence" value="ECO:0007669"/>
    <property type="project" value="InterPro"/>
</dbReference>
<dbReference type="GO" id="GO:0009276">
    <property type="term" value="C:Gram-negative-bacterium-type cell wall"/>
    <property type="evidence" value="ECO:0007669"/>
    <property type="project" value="InterPro"/>
</dbReference>